<evidence type="ECO:0000256" key="1">
    <source>
        <dbReference type="SAM" id="Phobius"/>
    </source>
</evidence>
<reference evidence="2 3" key="1">
    <citation type="submission" date="2019-11" db="EMBL/GenBank/DDBJ databases">
        <title>Draft genome sequences of five Paenibacillus species of dairy origin.</title>
        <authorList>
            <person name="Olajide A.M."/>
            <person name="Chen S."/>
            <person name="Lapointe G."/>
        </authorList>
    </citation>
    <scope>NUCLEOTIDE SEQUENCE [LARGE SCALE GENOMIC DNA]</scope>
    <source>
        <strain evidence="2 3">2CS3</strain>
    </source>
</reference>
<proteinExistence type="predicted"/>
<dbReference type="AlphaFoldDB" id="A0A7X2ZEV8"/>
<name>A0A7X2ZEV8_9BACL</name>
<evidence type="ECO:0000313" key="2">
    <source>
        <dbReference type="EMBL" id="MUG73649.1"/>
    </source>
</evidence>
<evidence type="ECO:0008006" key="4">
    <source>
        <dbReference type="Google" id="ProtNLM"/>
    </source>
</evidence>
<evidence type="ECO:0000313" key="3">
    <source>
        <dbReference type="Proteomes" id="UP000450917"/>
    </source>
</evidence>
<gene>
    <name evidence="2" type="ORF">GNP93_23795</name>
</gene>
<feature type="transmembrane region" description="Helical" evidence="1">
    <location>
        <begin position="73"/>
        <end position="94"/>
    </location>
</feature>
<keyword evidence="1" id="KW-1133">Transmembrane helix</keyword>
<keyword evidence="3" id="KW-1185">Reference proteome</keyword>
<keyword evidence="1" id="KW-0812">Transmembrane</keyword>
<feature type="transmembrane region" description="Helical" evidence="1">
    <location>
        <begin position="39"/>
        <end position="61"/>
    </location>
</feature>
<dbReference type="EMBL" id="WNZX01000029">
    <property type="protein sequence ID" value="MUG73649.1"/>
    <property type="molecule type" value="Genomic_DNA"/>
</dbReference>
<dbReference type="RefSeq" id="WP_054797442.1">
    <property type="nucleotide sequence ID" value="NZ_JARTHJ010000003.1"/>
</dbReference>
<protein>
    <recommendedName>
        <fullName evidence="4">DUF2269 family protein</fullName>
    </recommendedName>
</protein>
<feature type="transmembrane region" description="Helical" evidence="1">
    <location>
        <begin position="6"/>
        <end position="27"/>
    </location>
</feature>
<sequence>MLQVLLYIHVVSAILMGIYLVLPFLLNRVDKLQSGASQFGFLSVLFTTNRVGQFALILSFLTGGYLVSKADYSIVWMVLAVVLFLGIAALSGIMGKRMRLALKESSGSAIKPQLGSIKTLALINGVLFFLTVTLMNFPNWFA</sequence>
<comment type="caution">
    <text evidence="2">The sequence shown here is derived from an EMBL/GenBank/DDBJ whole genome shotgun (WGS) entry which is preliminary data.</text>
</comment>
<accession>A0A7X2ZEV8</accession>
<keyword evidence="1" id="KW-0472">Membrane</keyword>
<organism evidence="2 3">
    <name type="scientific">Paenibacillus validus</name>
    <dbReference type="NCBI Taxonomy" id="44253"/>
    <lineage>
        <taxon>Bacteria</taxon>
        <taxon>Bacillati</taxon>
        <taxon>Bacillota</taxon>
        <taxon>Bacilli</taxon>
        <taxon>Bacillales</taxon>
        <taxon>Paenibacillaceae</taxon>
        <taxon>Paenibacillus</taxon>
    </lineage>
</organism>
<feature type="transmembrane region" description="Helical" evidence="1">
    <location>
        <begin position="115"/>
        <end position="137"/>
    </location>
</feature>
<dbReference type="Proteomes" id="UP000450917">
    <property type="component" value="Unassembled WGS sequence"/>
</dbReference>